<dbReference type="Gene3D" id="3.40.720.10">
    <property type="entry name" value="Alkaline Phosphatase, subunit A"/>
    <property type="match status" value="1"/>
</dbReference>
<dbReference type="InterPro" id="IPR017850">
    <property type="entry name" value="Alkaline_phosphatase_core_sf"/>
</dbReference>
<dbReference type="SUPFAM" id="SSF53649">
    <property type="entry name" value="Alkaline phosphatase-like"/>
    <property type="match status" value="1"/>
</dbReference>
<feature type="transmembrane region" description="Helical" evidence="2">
    <location>
        <begin position="66"/>
        <end position="83"/>
    </location>
</feature>
<comment type="caution">
    <text evidence="3">The sequence shown here is derived from an EMBL/GenBank/DDBJ whole genome shotgun (WGS) entry which is preliminary data.</text>
</comment>
<keyword evidence="4" id="KW-1185">Reference proteome</keyword>
<evidence type="ECO:0000313" key="4">
    <source>
        <dbReference type="Proteomes" id="UP001501771"/>
    </source>
</evidence>
<dbReference type="Pfam" id="PF01663">
    <property type="entry name" value="Phosphodiest"/>
    <property type="match status" value="1"/>
</dbReference>
<reference evidence="4" key="1">
    <citation type="journal article" date="2019" name="Int. J. Syst. Evol. Microbiol.">
        <title>The Global Catalogue of Microorganisms (GCM) 10K type strain sequencing project: providing services to taxonomists for standard genome sequencing and annotation.</title>
        <authorList>
            <consortium name="The Broad Institute Genomics Platform"/>
            <consortium name="The Broad Institute Genome Sequencing Center for Infectious Disease"/>
            <person name="Wu L."/>
            <person name="Ma J."/>
        </authorList>
    </citation>
    <scope>NUCLEOTIDE SEQUENCE [LARGE SCALE GENOMIC DNA]</scope>
    <source>
        <strain evidence="4">JCM 16022</strain>
    </source>
</reference>
<feature type="transmembrane region" description="Helical" evidence="2">
    <location>
        <begin position="89"/>
        <end position="111"/>
    </location>
</feature>
<evidence type="ECO:0000256" key="2">
    <source>
        <dbReference type="SAM" id="Phobius"/>
    </source>
</evidence>
<organism evidence="3 4">
    <name type="scientific">Nocardioides koreensis</name>
    <dbReference type="NCBI Taxonomy" id="433651"/>
    <lineage>
        <taxon>Bacteria</taxon>
        <taxon>Bacillati</taxon>
        <taxon>Actinomycetota</taxon>
        <taxon>Actinomycetes</taxon>
        <taxon>Propionibacteriales</taxon>
        <taxon>Nocardioidaceae</taxon>
        <taxon>Nocardioides</taxon>
    </lineage>
</organism>
<feature type="region of interest" description="Disordered" evidence="1">
    <location>
        <begin position="509"/>
        <end position="529"/>
    </location>
</feature>
<dbReference type="InterPro" id="IPR002591">
    <property type="entry name" value="Phosphodiest/P_Trfase"/>
</dbReference>
<dbReference type="EMBL" id="BAAAQR010000004">
    <property type="protein sequence ID" value="GAA2143671.1"/>
    <property type="molecule type" value="Genomic_DNA"/>
</dbReference>
<name>A0ABP5LCG9_9ACTN</name>
<evidence type="ECO:0000313" key="3">
    <source>
        <dbReference type="EMBL" id="GAA2143671.1"/>
    </source>
</evidence>
<dbReference type="Proteomes" id="UP001501771">
    <property type="component" value="Unassembled WGS sequence"/>
</dbReference>
<dbReference type="Pfam" id="PF04020">
    <property type="entry name" value="Phage_holin_4_2"/>
    <property type="match status" value="1"/>
</dbReference>
<protein>
    <recommendedName>
        <fullName evidence="5">Phosphodiesterase</fullName>
    </recommendedName>
</protein>
<feature type="transmembrane region" description="Helical" evidence="2">
    <location>
        <begin position="123"/>
        <end position="144"/>
    </location>
</feature>
<evidence type="ECO:0000256" key="1">
    <source>
        <dbReference type="SAM" id="MobiDB-lite"/>
    </source>
</evidence>
<gene>
    <name evidence="3" type="ORF">GCM10009844_16320</name>
</gene>
<keyword evidence="2" id="KW-0812">Transmembrane</keyword>
<keyword evidence="2" id="KW-1133">Transmembrane helix</keyword>
<feature type="transmembrane region" description="Helical" evidence="2">
    <location>
        <begin position="33"/>
        <end position="54"/>
    </location>
</feature>
<keyword evidence="2" id="KW-0472">Membrane</keyword>
<sequence>MTTPQAAAHTYREPMTRHARPRSGWWHLRWGDVGRAVLAVLGAALGLQIASWLVPEFDIKGPGRTIAAAIAIAVVGAVLRPLLVRLAVLVGWVGAVLLGLFGQGIVVWLVAWDFSGEQHNPPFLAAFAASWVVSAVSTAFVWVATAGTDDAVTASLLRRGRRARPPDLTDPDVPGVVFIQADGVPYPVLEWGVRAGTLPTLSRWIRSGSHRMAEWRPKLPATTPASQMGILHGTIEGIPAFRWVDRPTGKVFVANKPADAAVIEAQHTDGRGLLVDDGVSVSNLFTGDAPTAYATMSAVHRTRETKHARVALSTFLARPEGLARSMSRTVSEVARERFQAARATRRDVRPRVERGWGFAGERAAVSGVLRDLNTTLVADSMLQGRRVIYVDYVDYDAVAHHAGLMQPESLAALEGIDAVIAQLEQVATVSPRRYHFVVLSDHGQSQGEVFASRYGEDLAALVRRLTDSDVAAEEENAEATGALNSMIASTSGTDTVLGRALGRASDRISAGRLESSPPDGTAPAPVPAEEDGADRCLVFGSGNLGLVYVAGEKSRLTLDDLTAHFPALVPGLVAHPGVGFVVVDTADHGPVVLGPGGEHRVREGVVVGEDPLAGFGPEAPAFVLRAATMAEAPDIYVNSLVDDLGEVAAFEGLVGCHGGLGGWQDRAMIMWPVALPAPPRPMVVGADALHRVLVGWLEHLGHRRDLTAAEPARPVPDASRPRA</sequence>
<evidence type="ECO:0008006" key="5">
    <source>
        <dbReference type="Google" id="ProtNLM"/>
    </source>
</evidence>
<accession>A0ABP5LCG9</accession>
<dbReference type="InterPro" id="IPR007165">
    <property type="entry name" value="Phage_holin_4_2"/>
</dbReference>
<proteinExistence type="predicted"/>